<dbReference type="FunFam" id="3.40.50.1820:FF:000644">
    <property type="entry name" value="Acyl-protein thioesterase 1"/>
    <property type="match status" value="1"/>
</dbReference>
<comment type="caution">
    <text evidence="3">The sequence shown here is derived from an EMBL/GenBank/DDBJ whole genome shotgun (WGS) entry which is preliminary data.</text>
</comment>
<dbReference type="Pfam" id="PF02230">
    <property type="entry name" value="Abhydrolase_2"/>
    <property type="match status" value="1"/>
</dbReference>
<proteinExistence type="predicted"/>
<reference evidence="3" key="1">
    <citation type="submission" date="2021-01" db="EMBL/GenBank/DDBJ databases">
        <authorList>
            <consortium name="Genoscope - CEA"/>
            <person name="William W."/>
        </authorList>
    </citation>
    <scope>NUCLEOTIDE SEQUENCE</scope>
</reference>
<keyword evidence="1" id="KW-0378">Hydrolase</keyword>
<evidence type="ECO:0000313" key="3">
    <source>
        <dbReference type="EMBL" id="CAD8108208.1"/>
    </source>
</evidence>
<keyword evidence="4" id="KW-1185">Reference proteome</keyword>
<dbReference type="OrthoDB" id="2418081at2759"/>
<dbReference type="Proteomes" id="UP000692954">
    <property type="component" value="Unassembled WGS sequence"/>
</dbReference>
<dbReference type="InterPro" id="IPR003140">
    <property type="entry name" value="PLipase/COase/thioEstase"/>
</dbReference>
<dbReference type="InterPro" id="IPR050565">
    <property type="entry name" value="LYPA1-2/EST-like"/>
</dbReference>
<protein>
    <recommendedName>
        <fullName evidence="2">Phospholipase/carboxylesterase/thioesterase domain-containing protein</fullName>
    </recommendedName>
</protein>
<evidence type="ECO:0000256" key="1">
    <source>
        <dbReference type="ARBA" id="ARBA00022801"/>
    </source>
</evidence>
<sequence>MPFNFHKLKQFFMFTKPENLNDGSLILNPKAAHKYSLIWMHGLGDTAFGFMDLFEQLPIVKAETKVLLLQAPQRAVTINMGMKCTSWFDIKVLKTDSNVEHFSNNFKSTVSMEEIEDSRKIITNYLDQEIKLVQSKNVFIGGFSQGCCMALETGLSYSQRLGGIVGLSGYLFPTTQMNDIQKETPILLVHGSQDQMIPCVLSKKSYERLDNTKRQLFDHKVIPQMGHEVPMPVIKLMAEFFQKTQQ</sequence>
<dbReference type="GO" id="GO:0008474">
    <property type="term" value="F:palmitoyl-(protein) hydrolase activity"/>
    <property type="evidence" value="ECO:0007669"/>
    <property type="project" value="TreeGrafter"/>
</dbReference>
<evidence type="ECO:0000313" key="4">
    <source>
        <dbReference type="Proteomes" id="UP000692954"/>
    </source>
</evidence>
<feature type="domain" description="Phospholipase/carboxylesterase/thioesterase" evidence="2">
    <location>
        <begin position="23"/>
        <end position="244"/>
    </location>
</feature>
<name>A0A8S1Q086_9CILI</name>
<organism evidence="3 4">
    <name type="scientific">Paramecium sonneborni</name>
    <dbReference type="NCBI Taxonomy" id="65129"/>
    <lineage>
        <taxon>Eukaryota</taxon>
        <taxon>Sar</taxon>
        <taxon>Alveolata</taxon>
        <taxon>Ciliophora</taxon>
        <taxon>Intramacronucleata</taxon>
        <taxon>Oligohymenophorea</taxon>
        <taxon>Peniculida</taxon>
        <taxon>Parameciidae</taxon>
        <taxon>Paramecium</taxon>
    </lineage>
</organism>
<accession>A0A8S1Q086</accession>
<evidence type="ECO:0000259" key="2">
    <source>
        <dbReference type="Pfam" id="PF02230"/>
    </source>
</evidence>
<dbReference type="PANTHER" id="PTHR10655:SF17">
    <property type="entry name" value="LYSOPHOSPHOLIPASE-LIKE PROTEIN 1"/>
    <property type="match status" value="1"/>
</dbReference>
<dbReference type="GO" id="GO:0005737">
    <property type="term" value="C:cytoplasm"/>
    <property type="evidence" value="ECO:0007669"/>
    <property type="project" value="TreeGrafter"/>
</dbReference>
<dbReference type="AlphaFoldDB" id="A0A8S1Q086"/>
<dbReference type="PANTHER" id="PTHR10655">
    <property type="entry name" value="LYSOPHOSPHOLIPASE-RELATED"/>
    <property type="match status" value="1"/>
</dbReference>
<gene>
    <name evidence="3" type="ORF">PSON_ATCC_30995.1.T0900183</name>
</gene>
<dbReference type="GO" id="GO:0052689">
    <property type="term" value="F:carboxylic ester hydrolase activity"/>
    <property type="evidence" value="ECO:0007669"/>
    <property type="project" value="TreeGrafter"/>
</dbReference>
<dbReference type="EMBL" id="CAJJDN010000090">
    <property type="protein sequence ID" value="CAD8108208.1"/>
    <property type="molecule type" value="Genomic_DNA"/>
</dbReference>